<dbReference type="RefSeq" id="WP_008599322.1">
    <property type="nucleotide sequence ID" value="NZ_AMRM01000042.1"/>
</dbReference>
<evidence type="ECO:0000313" key="2">
    <source>
        <dbReference type="Proteomes" id="UP000006786"/>
    </source>
</evidence>
<gene>
    <name evidence="1" type="ORF">NA2_21018</name>
</gene>
<dbReference type="AlphaFoldDB" id="K2LGF1"/>
<dbReference type="EMBL" id="AMRM01000042">
    <property type="protein sequence ID" value="EKF16839.1"/>
    <property type="molecule type" value="Genomic_DNA"/>
</dbReference>
<sequence length="68" mass="7078">MGDALPTQDVLVCANAASGRAQADPIVMALAESIAARMVLPRGDPAETDRQAFFAGAENMVMKSCPLD</sequence>
<protein>
    <submittedName>
        <fullName evidence="1">Uncharacterized protein</fullName>
    </submittedName>
</protein>
<organism evidence="1 2">
    <name type="scientific">Nitratireductor pacificus pht-3B</name>
    <dbReference type="NCBI Taxonomy" id="391937"/>
    <lineage>
        <taxon>Bacteria</taxon>
        <taxon>Pseudomonadati</taxon>
        <taxon>Pseudomonadota</taxon>
        <taxon>Alphaproteobacteria</taxon>
        <taxon>Hyphomicrobiales</taxon>
        <taxon>Phyllobacteriaceae</taxon>
        <taxon>Nitratireductor</taxon>
    </lineage>
</organism>
<dbReference type="Proteomes" id="UP000006786">
    <property type="component" value="Unassembled WGS sequence"/>
</dbReference>
<comment type="caution">
    <text evidence="1">The sequence shown here is derived from an EMBL/GenBank/DDBJ whole genome shotgun (WGS) entry which is preliminary data.</text>
</comment>
<accession>K2LGF1</accession>
<proteinExistence type="predicted"/>
<reference evidence="1 2" key="1">
    <citation type="journal article" date="2012" name="J. Bacteriol.">
        <title>Genome Sequence of Nitratireductor pacificus Type Strain pht-3B.</title>
        <authorList>
            <person name="Lai Q."/>
            <person name="Li G."/>
            <person name="Shao Z."/>
        </authorList>
    </citation>
    <scope>NUCLEOTIDE SEQUENCE [LARGE SCALE GENOMIC DNA]</scope>
    <source>
        <strain evidence="2">pht-3B</strain>
    </source>
</reference>
<name>K2LGF1_9HYPH</name>
<dbReference type="PATRIC" id="fig|391937.3.peg.4303"/>
<keyword evidence="2" id="KW-1185">Reference proteome</keyword>
<dbReference type="STRING" id="391937.NA2_21018"/>
<evidence type="ECO:0000313" key="1">
    <source>
        <dbReference type="EMBL" id="EKF16839.1"/>
    </source>
</evidence>